<protein>
    <submittedName>
        <fullName evidence="3">Tripartite tricarboxylate transporter TctB family protein</fullName>
    </submittedName>
</protein>
<gene>
    <name evidence="3" type="ORF">FVP77_04885</name>
</gene>
<keyword evidence="1" id="KW-0812">Transmembrane</keyword>
<sequence length="217" mass="22990">MTTNDSHPMTTGTIRVQRMPRWFTGRSELFVVAGVLILATWMLIGTVTMEVPDGAAFPGPQFFPTLVCVFLYAVGIALAIEVLRTPQRQHVGDDPVEISDEMLRDLGSIDATSEIRVVSPEDYAATPTDAAGSAASGSDHRTVLITIAGFAGFIVILPFVGWLISAAALFWVIAWAFGSKRPLMDIAIAVIISSVVQLAFGAGLGLSLPAGFLGGIL</sequence>
<evidence type="ECO:0000313" key="3">
    <source>
        <dbReference type="EMBL" id="TXK12794.1"/>
    </source>
</evidence>
<dbReference type="OrthoDB" id="5119225at2"/>
<keyword evidence="4" id="KW-1185">Reference proteome</keyword>
<feature type="transmembrane region" description="Helical" evidence="1">
    <location>
        <begin position="186"/>
        <end position="213"/>
    </location>
</feature>
<feature type="transmembrane region" description="Helical" evidence="1">
    <location>
        <begin position="29"/>
        <end position="49"/>
    </location>
</feature>
<evidence type="ECO:0000313" key="4">
    <source>
        <dbReference type="Proteomes" id="UP000321034"/>
    </source>
</evidence>
<reference evidence="3 4" key="1">
    <citation type="submission" date="2019-08" db="EMBL/GenBank/DDBJ databases">
        <authorList>
            <person name="Dong K."/>
        </authorList>
    </citation>
    <scope>NUCLEOTIDE SEQUENCE [LARGE SCALE GENOMIC DNA]</scope>
    <source>
        <strain evidence="3 4">JCM14558</strain>
    </source>
</reference>
<dbReference type="Pfam" id="PF07331">
    <property type="entry name" value="TctB"/>
    <property type="match status" value="1"/>
</dbReference>
<proteinExistence type="predicted"/>
<accession>A0A5C8I429</accession>
<feature type="transmembrane region" description="Helical" evidence="1">
    <location>
        <begin position="61"/>
        <end position="80"/>
    </location>
</feature>
<dbReference type="EMBL" id="VRSV01000001">
    <property type="protein sequence ID" value="TXK12794.1"/>
    <property type="molecule type" value="Genomic_DNA"/>
</dbReference>
<dbReference type="Proteomes" id="UP000321034">
    <property type="component" value="Unassembled WGS sequence"/>
</dbReference>
<dbReference type="InterPro" id="IPR009936">
    <property type="entry name" value="DUF1468"/>
</dbReference>
<keyword evidence="1" id="KW-0472">Membrane</keyword>
<comment type="caution">
    <text evidence="3">The sequence shown here is derived from an EMBL/GenBank/DDBJ whole genome shotgun (WGS) entry which is preliminary data.</text>
</comment>
<dbReference type="AlphaFoldDB" id="A0A5C8I429"/>
<feature type="transmembrane region" description="Helical" evidence="1">
    <location>
        <begin position="143"/>
        <end position="174"/>
    </location>
</feature>
<evidence type="ECO:0000256" key="1">
    <source>
        <dbReference type="SAM" id="Phobius"/>
    </source>
</evidence>
<name>A0A5C8I429_9MICO</name>
<feature type="domain" description="DUF1468" evidence="2">
    <location>
        <begin position="33"/>
        <end position="209"/>
    </location>
</feature>
<evidence type="ECO:0000259" key="2">
    <source>
        <dbReference type="Pfam" id="PF07331"/>
    </source>
</evidence>
<organism evidence="3 4">
    <name type="scientific">Microbacterium hatanonis</name>
    <dbReference type="NCBI Taxonomy" id="404366"/>
    <lineage>
        <taxon>Bacteria</taxon>
        <taxon>Bacillati</taxon>
        <taxon>Actinomycetota</taxon>
        <taxon>Actinomycetes</taxon>
        <taxon>Micrococcales</taxon>
        <taxon>Microbacteriaceae</taxon>
        <taxon>Microbacterium</taxon>
    </lineage>
</organism>
<keyword evidence="1" id="KW-1133">Transmembrane helix</keyword>